<dbReference type="Gene3D" id="1.10.10.10">
    <property type="entry name" value="Winged helix-like DNA-binding domain superfamily/Winged helix DNA-binding domain"/>
    <property type="match status" value="1"/>
</dbReference>
<evidence type="ECO:0000313" key="1">
    <source>
        <dbReference type="EMBL" id="AKG94218.1"/>
    </source>
</evidence>
<reference evidence="1 2" key="1">
    <citation type="journal article" date="2015" name="Stand. Genomic Sci.">
        <title>Complete genome sequences of bacteriophages P12002L and P12002S, two lytic phages that infect a marine Polaribacter strain.</title>
        <authorList>
            <person name="Kang I."/>
            <person name="Jang H."/>
            <person name="Cho J.-C."/>
        </authorList>
    </citation>
    <scope>NUCLEOTIDE SEQUENCE [LARGE SCALE GENOMIC DNA]</scope>
</reference>
<gene>
    <name evidence="1" type="ORF">P12002L_0044</name>
</gene>
<dbReference type="InterPro" id="IPR036388">
    <property type="entry name" value="WH-like_DNA-bd_sf"/>
</dbReference>
<dbReference type="RefSeq" id="YP_009209704.1">
    <property type="nucleotide sequence ID" value="NC_028924.1"/>
</dbReference>
<dbReference type="Pfam" id="PF13730">
    <property type="entry name" value="HTH_36"/>
    <property type="match status" value="1"/>
</dbReference>
<name>A0A0F7IJI7_9CAUD</name>
<keyword evidence="2" id="KW-1185">Reference proteome</keyword>
<accession>A0A0F7IJI7</accession>
<dbReference type="GeneID" id="26636123"/>
<dbReference type="OrthoDB" id="27465at10239"/>
<dbReference type="Proteomes" id="UP000204415">
    <property type="component" value="Segment"/>
</dbReference>
<proteinExistence type="predicted"/>
<protein>
    <submittedName>
        <fullName evidence="1">Replication protein</fullName>
    </submittedName>
</protein>
<organism evidence="1 2">
    <name type="scientific">Polaribacter phage P12002L</name>
    <dbReference type="NCBI Taxonomy" id="1647386"/>
    <lineage>
        <taxon>Viruses</taxon>
        <taxon>Duplodnaviria</taxon>
        <taxon>Heunggongvirae</taxon>
        <taxon>Uroviricota</taxon>
        <taxon>Caudoviricetes</taxon>
        <taxon>Incheonvirus</taxon>
        <taxon>Incheonvirus P12002L</taxon>
    </lineage>
</organism>
<evidence type="ECO:0000313" key="2">
    <source>
        <dbReference type="Proteomes" id="UP000204415"/>
    </source>
</evidence>
<dbReference type="KEGG" id="vg:26636123"/>
<sequence>MRKGYGICLNEWIEDSNIKNELRLLIKISSLSADKGYCFASNEYFSSYFKTSTVTISKQINKLIKLSYIDAEYQREGAVVVRRFLRLKETLMDDYQKLKPTVKENFKDNITSINNTSINKEKEKKFNFRKELLEFGFEEDLVSDWLKVRKDKKASNTKTALNGFINQVEKSNLDKNEILKICVEKSWRSFKASWDLGLNNSTNENKPETAVERLNRELGITK</sequence>
<dbReference type="EMBL" id="KR136259">
    <property type="protein sequence ID" value="AKG94218.1"/>
    <property type="molecule type" value="Genomic_DNA"/>
</dbReference>